<dbReference type="SUPFAM" id="SSF53649">
    <property type="entry name" value="Alkaline phosphatase-like"/>
    <property type="match status" value="2"/>
</dbReference>
<dbReference type="Gene3D" id="3.40.720.10">
    <property type="entry name" value="Alkaline Phosphatase, subunit A"/>
    <property type="match status" value="2"/>
</dbReference>
<dbReference type="GO" id="GO:0016787">
    <property type="term" value="F:hydrolase activity"/>
    <property type="evidence" value="ECO:0007669"/>
    <property type="project" value="UniProtKB-ARBA"/>
</dbReference>
<organism evidence="1 2">
    <name type="scientific">Paludisphaera borealis</name>
    <dbReference type="NCBI Taxonomy" id="1387353"/>
    <lineage>
        <taxon>Bacteria</taxon>
        <taxon>Pseudomonadati</taxon>
        <taxon>Planctomycetota</taxon>
        <taxon>Planctomycetia</taxon>
        <taxon>Isosphaerales</taxon>
        <taxon>Isosphaeraceae</taxon>
        <taxon>Paludisphaera</taxon>
    </lineage>
</organism>
<dbReference type="EMBL" id="CP019082">
    <property type="protein sequence ID" value="APW61428.1"/>
    <property type="molecule type" value="Genomic_DNA"/>
</dbReference>
<dbReference type="RefSeq" id="WP_076346771.1">
    <property type="nucleotide sequence ID" value="NZ_CP019082.1"/>
</dbReference>
<proteinExistence type="predicted"/>
<evidence type="ECO:0000313" key="1">
    <source>
        <dbReference type="EMBL" id="APW61428.1"/>
    </source>
</evidence>
<dbReference type="InterPro" id="IPR002591">
    <property type="entry name" value="Phosphodiest/P_Trfase"/>
</dbReference>
<name>A0A1U7CR95_9BACT</name>
<dbReference type="AlphaFoldDB" id="A0A1U7CR95"/>
<gene>
    <name evidence="1" type="ORF">BSF38_02942</name>
</gene>
<dbReference type="OrthoDB" id="228738at2"/>
<dbReference type="PANTHER" id="PTHR10151">
    <property type="entry name" value="ECTONUCLEOTIDE PYROPHOSPHATASE/PHOSPHODIESTERASE"/>
    <property type="match status" value="1"/>
</dbReference>
<protein>
    <recommendedName>
        <fullName evidence="3">Phosphodiesterase</fullName>
    </recommendedName>
</protein>
<accession>A0A1U7CR95</accession>
<dbReference type="InterPro" id="IPR017850">
    <property type="entry name" value="Alkaline_phosphatase_core_sf"/>
</dbReference>
<dbReference type="STRING" id="1387353.BSF38_02942"/>
<dbReference type="PANTHER" id="PTHR10151:SF120">
    <property type="entry name" value="BIS(5'-ADENOSYL)-TRIPHOSPHATASE"/>
    <property type="match status" value="1"/>
</dbReference>
<dbReference type="KEGG" id="pbor:BSF38_02942"/>
<evidence type="ECO:0008006" key="3">
    <source>
        <dbReference type="Google" id="ProtNLM"/>
    </source>
</evidence>
<sequence length="559" mass="61789">MKVMVLGLDGATWDILEPLAAEGLLPNLERLRKAGASGELASVFPPLSPVAWTGVMTGKNSGKHGVFEFLEHDHNPLSGRVNSSRAIRSDLLWEIAGRHGKKTIAGGVPMSYPPRPTRDFPGFYLGDFLSPENAADFSSDPALFAELERAVGPYRAWSTTIHDGGNEAAVLEDLIAFLDQHLKTIEFLMGRCDWDLLMFDLMATDRFGHELWHAWDLTHAAARGREAELKALRPRLIEFWQTLDRGIGAIVAKAPADTAVLLMSDHGFGPIEHYVNFNVWLLEQGYIQLQDSFYVKQKHWFYRHGVTPQWIYGLMSRLGLAGHRVARFRGKQESKLDRLGEKVFLSREHIDWSRTRAYAQGNFGQIFLNLEGRQPKGSVAAADARAVLDEIKAGLLQIPHPETGEPLVEHVYERDELYHGPYADKAPDLTIVLKDWTYRTIGLHDFTTHKLISPAFGPTGDHRMQGVLVASGAGVQPHTAPRGANLLDIAPTVLHLLGVPVPADMDGRVLSELLTADLAAHANARAEVEHDDSAQPVGSAYSAQDDAAIQDRLADLGYL</sequence>
<dbReference type="Pfam" id="PF01663">
    <property type="entry name" value="Phosphodiest"/>
    <property type="match status" value="1"/>
</dbReference>
<keyword evidence="2" id="KW-1185">Reference proteome</keyword>
<evidence type="ECO:0000313" key="2">
    <source>
        <dbReference type="Proteomes" id="UP000186309"/>
    </source>
</evidence>
<dbReference type="Proteomes" id="UP000186309">
    <property type="component" value="Chromosome"/>
</dbReference>
<reference evidence="2" key="1">
    <citation type="submission" date="2016-12" db="EMBL/GenBank/DDBJ databases">
        <title>Comparative genomics of four Isosphaeraceae planctomycetes: a common pool of plasmids and glycoside hydrolase genes.</title>
        <authorList>
            <person name="Ivanova A."/>
        </authorList>
    </citation>
    <scope>NUCLEOTIDE SEQUENCE [LARGE SCALE GENOMIC DNA]</scope>
    <source>
        <strain evidence="2">PX4</strain>
    </source>
</reference>